<dbReference type="AlphaFoldDB" id="A0A7S3PQB4"/>
<dbReference type="Gene3D" id="3.30.450.70">
    <property type="match status" value="1"/>
</dbReference>
<dbReference type="GO" id="GO:0006888">
    <property type="term" value="P:endoplasmic reticulum to Golgi vesicle-mediated transport"/>
    <property type="evidence" value="ECO:0007669"/>
    <property type="project" value="InterPro"/>
</dbReference>
<sequence>MGTLVFAIVGKHDLVYETEFSSSGGSSVAVAAGSDPNVGAKTSSESAHLYQFVMHSALDMVEERMWETTNMYLRTVDDFNDMHVYAWVTASSAKFLLLHEQKTEDGHRIRASHRNEESIKLFFSEINELYSKMVLNPFYNQDQPITSTVFHERVHSLGRKLL</sequence>
<evidence type="ECO:0000313" key="1">
    <source>
        <dbReference type="EMBL" id="CAE0447156.1"/>
    </source>
</evidence>
<dbReference type="PANTHER" id="PTHR12403">
    <property type="entry name" value="TRAFFICKING PROTEIN PARTICLE COMPLEX SUBUNIT 2"/>
    <property type="match status" value="1"/>
</dbReference>
<proteinExistence type="predicted"/>
<dbReference type="SUPFAM" id="SSF64356">
    <property type="entry name" value="SNARE-like"/>
    <property type="match status" value="1"/>
</dbReference>
<dbReference type="InterPro" id="IPR011012">
    <property type="entry name" value="Longin-like_dom_sf"/>
</dbReference>
<gene>
    <name evidence="1" type="ORF">ASTO00021_LOCUS17136</name>
</gene>
<name>A0A7S3PQB4_9STRA</name>
<dbReference type="CDD" id="cd14825">
    <property type="entry name" value="TRAPPC2_sedlin"/>
    <property type="match status" value="1"/>
</dbReference>
<dbReference type="Pfam" id="PF04628">
    <property type="entry name" value="Sedlin_N"/>
    <property type="match status" value="1"/>
</dbReference>
<evidence type="ECO:0008006" key="2">
    <source>
        <dbReference type="Google" id="ProtNLM"/>
    </source>
</evidence>
<protein>
    <recommendedName>
        <fullName evidence="2">Trafficking protein particle complex subunit</fullName>
    </recommendedName>
</protein>
<dbReference type="EMBL" id="HBIN01022301">
    <property type="protein sequence ID" value="CAE0447156.1"/>
    <property type="molecule type" value="Transcribed_RNA"/>
</dbReference>
<dbReference type="GO" id="GO:0005737">
    <property type="term" value="C:cytoplasm"/>
    <property type="evidence" value="ECO:0007669"/>
    <property type="project" value="GOC"/>
</dbReference>
<organism evidence="1">
    <name type="scientific">Aplanochytrium stocchinoi</name>
    <dbReference type="NCBI Taxonomy" id="215587"/>
    <lineage>
        <taxon>Eukaryota</taxon>
        <taxon>Sar</taxon>
        <taxon>Stramenopiles</taxon>
        <taxon>Bigyra</taxon>
        <taxon>Labyrinthulomycetes</taxon>
        <taxon>Thraustochytrida</taxon>
        <taxon>Thraustochytriidae</taxon>
        <taxon>Aplanochytrium</taxon>
    </lineage>
</organism>
<reference evidence="1" key="1">
    <citation type="submission" date="2021-01" db="EMBL/GenBank/DDBJ databases">
        <authorList>
            <person name="Corre E."/>
            <person name="Pelletier E."/>
            <person name="Niang G."/>
            <person name="Scheremetjew M."/>
            <person name="Finn R."/>
            <person name="Kale V."/>
            <person name="Holt S."/>
            <person name="Cochrane G."/>
            <person name="Meng A."/>
            <person name="Brown T."/>
            <person name="Cohen L."/>
        </authorList>
    </citation>
    <scope>NUCLEOTIDE SEQUENCE</scope>
    <source>
        <strain evidence="1">GSBS06</strain>
    </source>
</reference>
<accession>A0A7S3PQB4</accession>
<dbReference type="InterPro" id="IPR006722">
    <property type="entry name" value="Sedlin"/>
</dbReference>